<name>A0ABY5ANJ1_9CYAN</name>
<dbReference type="RefSeq" id="WP_252661295.1">
    <property type="nucleotide sequence ID" value="NZ_CP098611.1"/>
</dbReference>
<keyword evidence="3" id="KW-0949">S-adenosyl-L-methionine</keyword>
<dbReference type="Gene3D" id="3.40.50.150">
    <property type="entry name" value="Vaccinia Virus protein VP39"/>
    <property type="match status" value="1"/>
</dbReference>
<evidence type="ECO:0000256" key="2">
    <source>
        <dbReference type="ARBA" id="ARBA00022679"/>
    </source>
</evidence>
<dbReference type="GO" id="GO:0008168">
    <property type="term" value="F:methyltransferase activity"/>
    <property type="evidence" value="ECO:0007669"/>
    <property type="project" value="UniProtKB-KW"/>
</dbReference>
<evidence type="ECO:0000256" key="3">
    <source>
        <dbReference type="ARBA" id="ARBA00022691"/>
    </source>
</evidence>
<evidence type="ECO:0000313" key="6">
    <source>
        <dbReference type="Proteomes" id="UP001056708"/>
    </source>
</evidence>
<protein>
    <submittedName>
        <fullName evidence="5">Class I SAM-dependent methyltransferase</fullName>
    </submittedName>
</protein>
<dbReference type="SUPFAM" id="SSF53335">
    <property type="entry name" value="S-adenosyl-L-methionine-dependent methyltransferases"/>
    <property type="match status" value="1"/>
</dbReference>
<dbReference type="InterPro" id="IPR041698">
    <property type="entry name" value="Methyltransf_25"/>
</dbReference>
<evidence type="ECO:0000256" key="1">
    <source>
        <dbReference type="ARBA" id="ARBA00022603"/>
    </source>
</evidence>
<accession>A0ABY5ANJ1</accession>
<proteinExistence type="predicted"/>
<dbReference type="Proteomes" id="UP001056708">
    <property type="component" value="Chromosome"/>
</dbReference>
<dbReference type="PANTHER" id="PTHR43464:SF19">
    <property type="entry name" value="UBIQUINONE BIOSYNTHESIS O-METHYLTRANSFERASE, MITOCHONDRIAL"/>
    <property type="match status" value="1"/>
</dbReference>
<dbReference type="CDD" id="cd02440">
    <property type="entry name" value="AdoMet_MTases"/>
    <property type="match status" value="1"/>
</dbReference>
<reference evidence="5" key="1">
    <citation type="submission" date="2022-06" db="EMBL/GenBank/DDBJ databases">
        <title>Genome sequence of Phormidium yuhuli AB48 isolated from an industrial photobioreactor environment.</title>
        <authorList>
            <person name="Qiu Y."/>
            <person name="Noonan A.J.C."/>
            <person name="Dofher K."/>
            <person name="Koch M."/>
            <person name="Kieft B."/>
            <person name="Lin X."/>
            <person name="Ziels R.M."/>
            <person name="Hallam S.J."/>
        </authorList>
    </citation>
    <scope>NUCLEOTIDE SEQUENCE</scope>
    <source>
        <strain evidence="5">AB48</strain>
    </source>
</reference>
<evidence type="ECO:0000259" key="4">
    <source>
        <dbReference type="Pfam" id="PF13649"/>
    </source>
</evidence>
<gene>
    <name evidence="5" type="ORF">NEA10_13780</name>
</gene>
<dbReference type="PANTHER" id="PTHR43464">
    <property type="entry name" value="METHYLTRANSFERASE"/>
    <property type="match status" value="1"/>
</dbReference>
<keyword evidence="1 5" id="KW-0489">Methyltransferase</keyword>
<dbReference type="Pfam" id="PF13649">
    <property type="entry name" value="Methyltransf_25"/>
    <property type="match status" value="1"/>
</dbReference>
<dbReference type="EMBL" id="CP098611">
    <property type="protein sequence ID" value="USR89921.1"/>
    <property type="molecule type" value="Genomic_DNA"/>
</dbReference>
<dbReference type="InterPro" id="IPR029063">
    <property type="entry name" value="SAM-dependent_MTases_sf"/>
</dbReference>
<keyword evidence="6" id="KW-1185">Reference proteome</keyword>
<dbReference type="GO" id="GO:0032259">
    <property type="term" value="P:methylation"/>
    <property type="evidence" value="ECO:0007669"/>
    <property type="project" value="UniProtKB-KW"/>
</dbReference>
<organism evidence="5 6">
    <name type="scientific">Phormidium yuhuli AB48</name>
    <dbReference type="NCBI Taxonomy" id="2940671"/>
    <lineage>
        <taxon>Bacteria</taxon>
        <taxon>Bacillati</taxon>
        <taxon>Cyanobacteriota</taxon>
        <taxon>Cyanophyceae</taxon>
        <taxon>Oscillatoriophycideae</taxon>
        <taxon>Oscillatoriales</taxon>
        <taxon>Oscillatoriaceae</taxon>
        <taxon>Phormidium</taxon>
        <taxon>Phormidium yuhuli</taxon>
    </lineage>
</organism>
<sequence>MQKEVFLESEGDRWLSRNKERCTQRSLPQDDPILLQIIDLSLPASSKVLELGCGAGKRLAWMQENLEFCCSGIDPSAEAIKIAEKSSIQAIQGTADDLPFKTAEFDVVIFGFCLYLCDRSDLFKIASEADRVLKDPGWLVIKDFYATTPSKRPYHHRSGIFTYKMDYRTLFSWHPSYTCLTHQVRHHVDQTYTDDSQEWVALSVMRKNSMGSS</sequence>
<keyword evidence="2" id="KW-0808">Transferase</keyword>
<feature type="domain" description="Methyltransferase" evidence="4">
    <location>
        <begin position="48"/>
        <end position="137"/>
    </location>
</feature>
<evidence type="ECO:0000313" key="5">
    <source>
        <dbReference type="EMBL" id="USR89921.1"/>
    </source>
</evidence>